<dbReference type="GO" id="GO:0007155">
    <property type="term" value="P:cell adhesion"/>
    <property type="evidence" value="ECO:0007669"/>
    <property type="project" value="InterPro"/>
</dbReference>
<keyword evidence="8" id="KW-0677">Repeat</keyword>
<feature type="domain" description="Ig-like" evidence="15">
    <location>
        <begin position="136"/>
        <end position="231"/>
    </location>
</feature>
<keyword evidence="4" id="KW-1003">Cell membrane</keyword>
<dbReference type="InterPro" id="IPR013783">
    <property type="entry name" value="Ig-like_fold"/>
</dbReference>
<dbReference type="GO" id="GO:0090559">
    <property type="term" value="P:regulation of membrane permeability"/>
    <property type="evidence" value="ECO:0007669"/>
    <property type="project" value="TreeGrafter"/>
</dbReference>
<dbReference type="AlphaFoldDB" id="A0A9D4GBR8"/>
<keyword evidence="13" id="KW-0325">Glycoprotein</keyword>
<evidence type="ECO:0000256" key="2">
    <source>
        <dbReference type="ARBA" id="ARBA00004435"/>
    </source>
</evidence>
<protein>
    <recommendedName>
        <fullName evidence="15">Ig-like domain-containing protein</fullName>
    </recommendedName>
</protein>
<evidence type="ECO:0000256" key="1">
    <source>
        <dbReference type="ARBA" id="ARBA00004251"/>
    </source>
</evidence>
<evidence type="ECO:0000259" key="15">
    <source>
        <dbReference type="PROSITE" id="PS50835"/>
    </source>
</evidence>
<reference evidence="16" key="1">
    <citation type="journal article" date="2019" name="bioRxiv">
        <title>The Genome of the Zebra Mussel, Dreissena polymorpha: A Resource for Invasive Species Research.</title>
        <authorList>
            <person name="McCartney M.A."/>
            <person name="Auch B."/>
            <person name="Kono T."/>
            <person name="Mallez S."/>
            <person name="Zhang Y."/>
            <person name="Obille A."/>
            <person name="Becker A."/>
            <person name="Abrahante J.E."/>
            <person name="Garbe J."/>
            <person name="Badalamenti J.P."/>
            <person name="Herman A."/>
            <person name="Mangelson H."/>
            <person name="Liachko I."/>
            <person name="Sullivan S."/>
            <person name="Sone E.D."/>
            <person name="Koren S."/>
            <person name="Silverstein K.A.T."/>
            <person name="Beckman K.B."/>
            <person name="Gohl D.M."/>
        </authorList>
    </citation>
    <scope>NUCLEOTIDE SEQUENCE</scope>
    <source>
        <strain evidence="16">Duluth1</strain>
        <tissue evidence="16">Whole animal</tissue>
    </source>
</reference>
<keyword evidence="11" id="KW-0472">Membrane</keyword>
<evidence type="ECO:0000256" key="4">
    <source>
        <dbReference type="ARBA" id="ARBA00022475"/>
    </source>
</evidence>
<evidence type="ECO:0000256" key="6">
    <source>
        <dbReference type="ARBA" id="ARBA00022692"/>
    </source>
</evidence>
<dbReference type="EMBL" id="JAIWYP010000006">
    <property type="protein sequence ID" value="KAH3814013.1"/>
    <property type="molecule type" value="Genomic_DNA"/>
</dbReference>
<evidence type="ECO:0000256" key="13">
    <source>
        <dbReference type="ARBA" id="ARBA00023180"/>
    </source>
</evidence>
<evidence type="ECO:0000256" key="14">
    <source>
        <dbReference type="ARBA" id="ARBA00023319"/>
    </source>
</evidence>
<dbReference type="InterPro" id="IPR042456">
    <property type="entry name" value="F11R"/>
</dbReference>
<name>A0A9D4GBR8_DREPO</name>
<dbReference type="Proteomes" id="UP000828390">
    <property type="component" value="Unassembled WGS sequence"/>
</dbReference>
<evidence type="ECO:0000256" key="9">
    <source>
        <dbReference type="ARBA" id="ARBA00022949"/>
    </source>
</evidence>
<evidence type="ECO:0000256" key="7">
    <source>
        <dbReference type="ARBA" id="ARBA00022729"/>
    </source>
</evidence>
<dbReference type="InterPro" id="IPR036179">
    <property type="entry name" value="Ig-like_dom_sf"/>
</dbReference>
<keyword evidence="14" id="KW-0393">Immunoglobulin domain</keyword>
<sequence>MWIDNFDNFVKCKSHWRSNSSLDIQRNIGKGKRSLTIKLHTSDSNSCKMVASTSRRKYLINYPTMNNECVFVQTPIPDVFTTCVCSGTCICTLRPLNIINNGDKWKCSVTENKQARFSDEKTIIITVPVGYSTLIPDVPTISVLTNVEISYIRCVSSVGRPAPTITWYLDNRTPSDNSNGVNLTRYNSSSTVADVTTSNLTMTPSANYHDARINCNVSNGYGQIMYSKTLRINCKAIQLSRQ</sequence>
<evidence type="ECO:0000313" key="16">
    <source>
        <dbReference type="EMBL" id="KAH3814013.1"/>
    </source>
</evidence>
<dbReference type="GO" id="GO:0005886">
    <property type="term" value="C:plasma membrane"/>
    <property type="evidence" value="ECO:0007669"/>
    <property type="project" value="UniProtKB-SubCell"/>
</dbReference>
<keyword evidence="10" id="KW-1133">Transmembrane helix</keyword>
<keyword evidence="5" id="KW-0597">Phosphoprotein</keyword>
<evidence type="ECO:0000256" key="3">
    <source>
        <dbReference type="ARBA" id="ARBA00022427"/>
    </source>
</evidence>
<evidence type="ECO:0000256" key="11">
    <source>
        <dbReference type="ARBA" id="ARBA00023136"/>
    </source>
</evidence>
<dbReference type="SUPFAM" id="SSF48726">
    <property type="entry name" value="Immunoglobulin"/>
    <property type="match status" value="1"/>
</dbReference>
<keyword evidence="3" id="KW-0796">Tight junction</keyword>
<gene>
    <name evidence="16" type="ORF">DPMN_142489</name>
</gene>
<dbReference type="Gene3D" id="2.60.40.10">
    <property type="entry name" value="Immunoglobulins"/>
    <property type="match status" value="1"/>
</dbReference>
<keyword evidence="9" id="KW-0965">Cell junction</keyword>
<accession>A0A9D4GBR8</accession>
<comment type="subcellular location">
    <subcellularLocation>
        <location evidence="2">Cell junction</location>
        <location evidence="2">Tight junction</location>
    </subcellularLocation>
    <subcellularLocation>
        <location evidence="1">Cell membrane</location>
        <topology evidence="1">Single-pass type I membrane protein</topology>
    </subcellularLocation>
</comment>
<keyword evidence="17" id="KW-1185">Reference proteome</keyword>
<reference evidence="16" key="2">
    <citation type="submission" date="2020-11" db="EMBL/GenBank/DDBJ databases">
        <authorList>
            <person name="McCartney M.A."/>
            <person name="Auch B."/>
            <person name="Kono T."/>
            <person name="Mallez S."/>
            <person name="Becker A."/>
            <person name="Gohl D.M."/>
            <person name="Silverstein K.A.T."/>
            <person name="Koren S."/>
            <person name="Bechman K.B."/>
            <person name="Herman A."/>
            <person name="Abrahante J.E."/>
            <person name="Garbe J."/>
        </authorList>
    </citation>
    <scope>NUCLEOTIDE SEQUENCE</scope>
    <source>
        <strain evidence="16">Duluth1</strain>
        <tissue evidence="16">Whole animal</tissue>
    </source>
</reference>
<comment type="caution">
    <text evidence="16">The sequence shown here is derived from an EMBL/GenBank/DDBJ whole genome shotgun (WGS) entry which is preliminary data.</text>
</comment>
<dbReference type="GO" id="GO:0050892">
    <property type="term" value="P:intestinal absorption"/>
    <property type="evidence" value="ECO:0007669"/>
    <property type="project" value="TreeGrafter"/>
</dbReference>
<dbReference type="PANTHER" id="PTHR45113:SF1">
    <property type="entry name" value="JUNCTIONAL ADHESION MOLECULE A"/>
    <property type="match status" value="1"/>
</dbReference>
<dbReference type="InterPro" id="IPR013162">
    <property type="entry name" value="CD80_C2-set"/>
</dbReference>
<keyword evidence="12" id="KW-1015">Disulfide bond</keyword>
<evidence type="ECO:0000256" key="12">
    <source>
        <dbReference type="ARBA" id="ARBA00023157"/>
    </source>
</evidence>
<dbReference type="GO" id="GO:0005923">
    <property type="term" value="C:bicellular tight junction"/>
    <property type="evidence" value="ECO:0007669"/>
    <property type="project" value="UniProtKB-SubCell"/>
</dbReference>
<proteinExistence type="predicted"/>
<dbReference type="PROSITE" id="PS50835">
    <property type="entry name" value="IG_LIKE"/>
    <property type="match status" value="1"/>
</dbReference>
<evidence type="ECO:0000256" key="5">
    <source>
        <dbReference type="ARBA" id="ARBA00022553"/>
    </source>
</evidence>
<dbReference type="OrthoDB" id="10039395at2759"/>
<dbReference type="PANTHER" id="PTHR45113">
    <property type="entry name" value="JUNCTIONAL ADHESION MOLECULE A"/>
    <property type="match status" value="1"/>
</dbReference>
<organism evidence="16 17">
    <name type="scientific">Dreissena polymorpha</name>
    <name type="common">Zebra mussel</name>
    <name type="synonym">Mytilus polymorpha</name>
    <dbReference type="NCBI Taxonomy" id="45954"/>
    <lineage>
        <taxon>Eukaryota</taxon>
        <taxon>Metazoa</taxon>
        <taxon>Spiralia</taxon>
        <taxon>Lophotrochozoa</taxon>
        <taxon>Mollusca</taxon>
        <taxon>Bivalvia</taxon>
        <taxon>Autobranchia</taxon>
        <taxon>Heteroconchia</taxon>
        <taxon>Euheterodonta</taxon>
        <taxon>Imparidentia</taxon>
        <taxon>Neoheterodontei</taxon>
        <taxon>Myida</taxon>
        <taxon>Dreissenoidea</taxon>
        <taxon>Dreissenidae</taxon>
        <taxon>Dreissena</taxon>
    </lineage>
</organism>
<keyword evidence="6" id="KW-0812">Transmembrane</keyword>
<dbReference type="Pfam" id="PF08205">
    <property type="entry name" value="C2-set_2"/>
    <property type="match status" value="1"/>
</dbReference>
<keyword evidence="7" id="KW-0732">Signal</keyword>
<evidence type="ECO:0000313" key="17">
    <source>
        <dbReference type="Proteomes" id="UP000828390"/>
    </source>
</evidence>
<evidence type="ECO:0000256" key="8">
    <source>
        <dbReference type="ARBA" id="ARBA00022737"/>
    </source>
</evidence>
<dbReference type="InterPro" id="IPR007110">
    <property type="entry name" value="Ig-like_dom"/>
</dbReference>
<evidence type="ECO:0000256" key="10">
    <source>
        <dbReference type="ARBA" id="ARBA00022989"/>
    </source>
</evidence>